<evidence type="ECO:0000313" key="2">
    <source>
        <dbReference type="EMBL" id="GAA4322337.1"/>
    </source>
</evidence>
<sequence length="357" mass="37379">MSVRNPIRRLVDCRREDRGAPVPGGRGRQVFGAVAGAVLLAQLGAYAPSAAAAGEADTYPNRPIKIVIPFATGGVSDAIFRVLGKGLSDVLGQPVVVESRSGGGGTIGAAYVAAAVPDGYTLLQSNPTMISVAPRLVKGLTYDPVNAFTPIATVVTTPNILAVNKDLPIKTLADIPAYVKAHGDGQLSFASAGPGSTGHLSGQILQNAMHIEMTHVPYKSSGAAFPDVISGRVSMVFDSVPSTIGQVRSGQLRPVVVMSRTRSPVLPDVQTAIEAGYPAATLDFWMGLEGPAGIPPAIVEKLNAAVKKAMMTEEMKKQLATVGAEPFFSTPQEFADLRRRDAERLGKLVQEMKLTAD</sequence>
<dbReference type="InterPro" id="IPR042100">
    <property type="entry name" value="Bug_dom1"/>
</dbReference>
<dbReference type="Pfam" id="PF03401">
    <property type="entry name" value="TctC"/>
    <property type="match status" value="1"/>
</dbReference>
<dbReference type="Gene3D" id="3.40.190.150">
    <property type="entry name" value="Bordetella uptake gene, domain 1"/>
    <property type="match status" value="1"/>
</dbReference>
<dbReference type="SUPFAM" id="SSF53850">
    <property type="entry name" value="Periplasmic binding protein-like II"/>
    <property type="match status" value="1"/>
</dbReference>
<dbReference type="PANTHER" id="PTHR42928:SF5">
    <property type="entry name" value="BLR1237 PROTEIN"/>
    <property type="match status" value="1"/>
</dbReference>
<gene>
    <name evidence="2" type="ORF">GCM10023144_02230</name>
</gene>
<organism evidence="2 3">
    <name type="scientific">Pigmentiphaga soli</name>
    <dbReference type="NCBI Taxonomy" id="1007095"/>
    <lineage>
        <taxon>Bacteria</taxon>
        <taxon>Pseudomonadati</taxon>
        <taxon>Pseudomonadota</taxon>
        <taxon>Betaproteobacteria</taxon>
        <taxon>Burkholderiales</taxon>
        <taxon>Alcaligenaceae</taxon>
        <taxon>Pigmentiphaga</taxon>
    </lineage>
</organism>
<accession>A0ABP8GDY3</accession>
<comment type="similarity">
    <text evidence="1">Belongs to the UPF0065 (bug) family.</text>
</comment>
<dbReference type="Gene3D" id="3.40.190.10">
    <property type="entry name" value="Periplasmic binding protein-like II"/>
    <property type="match status" value="1"/>
</dbReference>
<evidence type="ECO:0000313" key="3">
    <source>
        <dbReference type="Proteomes" id="UP001501671"/>
    </source>
</evidence>
<protein>
    <submittedName>
        <fullName evidence="2">Tripartite tricarboxylate transporter substrate binding protein BugE</fullName>
    </submittedName>
</protein>
<reference evidence="3" key="1">
    <citation type="journal article" date="2019" name="Int. J. Syst. Evol. Microbiol.">
        <title>The Global Catalogue of Microorganisms (GCM) 10K type strain sequencing project: providing services to taxonomists for standard genome sequencing and annotation.</title>
        <authorList>
            <consortium name="The Broad Institute Genomics Platform"/>
            <consortium name="The Broad Institute Genome Sequencing Center for Infectious Disease"/>
            <person name="Wu L."/>
            <person name="Ma J."/>
        </authorList>
    </citation>
    <scope>NUCLEOTIDE SEQUENCE [LARGE SCALE GENOMIC DNA]</scope>
    <source>
        <strain evidence="3">JCM 17666</strain>
    </source>
</reference>
<keyword evidence="3" id="KW-1185">Reference proteome</keyword>
<dbReference type="PIRSF" id="PIRSF017082">
    <property type="entry name" value="YflP"/>
    <property type="match status" value="1"/>
</dbReference>
<comment type="caution">
    <text evidence="2">The sequence shown here is derived from an EMBL/GenBank/DDBJ whole genome shotgun (WGS) entry which is preliminary data.</text>
</comment>
<dbReference type="Proteomes" id="UP001501671">
    <property type="component" value="Unassembled WGS sequence"/>
</dbReference>
<dbReference type="EMBL" id="BAABFO010000001">
    <property type="protein sequence ID" value="GAA4322337.1"/>
    <property type="molecule type" value="Genomic_DNA"/>
</dbReference>
<evidence type="ECO:0000256" key="1">
    <source>
        <dbReference type="ARBA" id="ARBA00006987"/>
    </source>
</evidence>
<name>A0ABP8GDY3_9BURK</name>
<dbReference type="InterPro" id="IPR005064">
    <property type="entry name" value="BUG"/>
</dbReference>
<dbReference type="PANTHER" id="PTHR42928">
    <property type="entry name" value="TRICARBOXYLATE-BINDING PROTEIN"/>
    <property type="match status" value="1"/>
</dbReference>
<proteinExistence type="inferred from homology"/>
<dbReference type="CDD" id="cd07012">
    <property type="entry name" value="PBP2_Bug_TTT"/>
    <property type="match status" value="1"/>
</dbReference>